<feature type="domain" description="Microcin J25-processing protein McjB C-terminal" evidence="1">
    <location>
        <begin position="121"/>
        <end position="234"/>
    </location>
</feature>
<dbReference type="NCBIfam" id="NF033537">
    <property type="entry name" value="lasso_biosyn_B2"/>
    <property type="match status" value="1"/>
</dbReference>
<name>A0A249MRH4_SPHXE</name>
<dbReference type="Proteomes" id="UP000217141">
    <property type="component" value="Chromosome I"/>
</dbReference>
<dbReference type="KEGG" id="shyd:CJD35_05075"/>
<accession>A0A249MRH4</accession>
<dbReference type="InterPro" id="IPR032708">
    <property type="entry name" value="McjB_C"/>
</dbReference>
<dbReference type="AlphaFoldDB" id="A0A249MRH4"/>
<gene>
    <name evidence="2" type="ORF">CJD35_05075</name>
</gene>
<evidence type="ECO:0000313" key="2">
    <source>
        <dbReference type="EMBL" id="ASY43892.1"/>
    </source>
</evidence>
<reference evidence="2 3" key="1">
    <citation type="submission" date="2017-08" db="EMBL/GenBank/DDBJ databases">
        <title>Whole Genome Sequence of Sphingobium hydrophobicum C1: Insights into Adaption to the Electronic-waste Contaminated Sediment.</title>
        <authorList>
            <person name="Song D."/>
            <person name="Chen X."/>
            <person name="Xu M."/>
        </authorList>
    </citation>
    <scope>NUCLEOTIDE SEQUENCE [LARGE SCALE GENOMIC DNA]</scope>
    <source>
        <strain evidence="2 3">C1</strain>
    </source>
</reference>
<evidence type="ECO:0000313" key="3">
    <source>
        <dbReference type="Proteomes" id="UP000217141"/>
    </source>
</evidence>
<proteinExistence type="predicted"/>
<dbReference type="InterPro" id="IPR053521">
    <property type="entry name" value="McjB-like"/>
</dbReference>
<organism evidence="2 3">
    <name type="scientific">Sphingobium xenophagum</name>
    <dbReference type="NCBI Taxonomy" id="121428"/>
    <lineage>
        <taxon>Bacteria</taxon>
        <taxon>Pseudomonadati</taxon>
        <taxon>Pseudomonadota</taxon>
        <taxon>Alphaproteobacteria</taxon>
        <taxon>Sphingomonadales</taxon>
        <taxon>Sphingomonadaceae</taxon>
        <taxon>Sphingobium</taxon>
    </lineage>
</organism>
<evidence type="ECO:0000259" key="1">
    <source>
        <dbReference type="Pfam" id="PF13471"/>
    </source>
</evidence>
<dbReference type="EMBL" id="CP022745">
    <property type="protein sequence ID" value="ASY43892.1"/>
    <property type="molecule type" value="Genomic_DNA"/>
</dbReference>
<dbReference type="Pfam" id="PF13471">
    <property type="entry name" value="Transglut_core3"/>
    <property type="match status" value="1"/>
</dbReference>
<sequence length="236" mass="25750">MGSRADPGFDPWRSIMGFTLRDGISFCRVGDRIIFLDIVADRYFCLSPDAEHSFRALAEWGTPPPDDVHLQGLLARGLLMASAAPEAPAACRPIVMPQTSILDLDLPLPAFAETTSALCCLAASRVRLKMAGLGRTLSWLSTRKSRLPTSRAPPEEQIERIMAGFVSAAHLASQIDLCLANSIAVASRMIAKGMRPDVVLGVQLGPFSAHCWVQHDDRLVNDRVDMVRTFTPILVL</sequence>
<protein>
    <recommendedName>
        <fullName evidence="1">Microcin J25-processing protein McjB C-terminal domain-containing protein</fullName>
    </recommendedName>
</protein>